<evidence type="ECO:0000256" key="2">
    <source>
        <dbReference type="PROSITE-ProRule" id="PRU00703"/>
    </source>
</evidence>
<dbReference type="Pfam" id="PF00571">
    <property type="entry name" value="CBS"/>
    <property type="match status" value="2"/>
</dbReference>
<feature type="domain" description="CBS" evidence="3">
    <location>
        <begin position="12"/>
        <end position="68"/>
    </location>
</feature>
<dbReference type="Proteomes" id="UP000035963">
    <property type="component" value="Unassembled WGS sequence"/>
</dbReference>
<dbReference type="OrthoDB" id="9807125at2"/>
<evidence type="ECO:0000256" key="1">
    <source>
        <dbReference type="ARBA" id="ARBA00023122"/>
    </source>
</evidence>
<dbReference type="AlphaFoldDB" id="A0A0J1D2L0"/>
<dbReference type="PROSITE" id="PS51371">
    <property type="entry name" value="CBS"/>
    <property type="match status" value="2"/>
</dbReference>
<dbReference type="InterPro" id="IPR051257">
    <property type="entry name" value="Diverse_CBS-Domain"/>
</dbReference>
<comment type="caution">
    <text evidence="4">The sequence shown here is derived from an EMBL/GenBank/DDBJ whole genome shotgun (WGS) entry which is preliminary data.</text>
</comment>
<evidence type="ECO:0000313" key="5">
    <source>
        <dbReference type="Proteomes" id="UP000035963"/>
    </source>
</evidence>
<sequence>MTTVAQLLSSKTDQTFHTIEASASVFDAIKLMAYKQIGALVVTSGEHITGIVTERDYARKIVLHDRSSKETPVGEVMSKAIRYVRLNQTTDECMALMTENRIRHLPVIDGGLLIGMVSIGDLVKNLIAEQQFTITQLEHYIRGNSHAESVREVAAVPM</sequence>
<proteinExistence type="predicted"/>
<keyword evidence="1 2" id="KW-0129">CBS domain</keyword>
<dbReference type="InterPro" id="IPR000644">
    <property type="entry name" value="CBS_dom"/>
</dbReference>
<dbReference type="RefSeq" id="WP_047845844.1">
    <property type="nucleotide sequence ID" value="NZ_AEJF01000056.1"/>
</dbReference>
<evidence type="ECO:0000313" key="4">
    <source>
        <dbReference type="EMBL" id="KLU27000.1"/>
    </source>
</evidence>
<protein>
    <submittedName>
        <fullName evidence="4">Inosine-5-monophosphate dehydrogenase</fullName>
    </submittedName>
</protein>
<dbReference type="SUPFAM" id="SSF54631">
    <property type="entry name" value="CBS-domain pair"/>
    <property type="match status" value="1"/>
</dbReference>
<gene>
    <name evidence="4" type="ORF">EOS_06505</name>
</gene>
<organism evidence="4 5">
    <name type="scientific">Caballeronia mineralivorans PML1(12)</name>
    <dbReference type="NCBI Taxonomy" id="908627"/>
    <lineage>
        <taxon>Bacteria</taxon>
        <taxon>Pseudomonadati</taxon>
        <taxon>Pseudomonadota</taxon>
        <taxon>Betaproteobacteria</taxon>
        <taxon>Burkholderiales</taxon>
        <taxon>Burkholderiaceae</taxon>
        <taxon>Caballeronia</taxon>
    </lineage>
</organism>
<reference evidence="4 5" key="1">
    <citation type="journal article" date="2015" name="Genome Announc.">
        <title>Draft Genome Sequence of Burkholderia sp. Strain PML1(12), an Ectomycorrhizosphere-Inhabiting Bacterium with Effective Mineral-Weathering Ability.</title>
        <authorList>
            <person name="Uroz S."/>
            <person name="Oger P."/>
        </authorList>
    </citation>
    <scope>NUCLEOTIDE SEQUENCE [LARGE SCALE GENOMIC DNA]</scope>
    <source>
        <strain evidence="5">PML1(12)</strain>
    </source>
</reference>
<dbReference type="InterPro" id="IPR046342">
    <property type="entry name" value="CBS_dom_sf"/>
</dbReference>
<dbReference type="EMBL" id="AEJF01000056">
    <property type="protein sequence ID" value="KLU27000.1"/>
    <property type="molecule type" value="Genomic_DNA"/>
</dbReference>
<dbReference type="CDD" id="cd04623">
    <property type="entry name" value="CBS_pair_bac_euk"/>
    <property type="match status" value="1"/>
</dbReference>
<dbReference type="Gene3D" id="3.10.580.10">
    <property type="entry name" value="CBS-domain"/>
    <property type="match status" value="1"/>
</dbReference>
<accession>A0A0J1D2L0</accession>
<dbReference type="InterPro" id="IPR044725">
    <property type="entry name" value="CBSX3_CBS_dom"/>
</dbReference>
<dbReference type="PANTHER" id="PTHR43080">
    <property type="entry name" value="CBS DOMAIN-CONTAINING PROTEIN CBSX3, MITOCHONDRIAL"/>
    <property type="match status" value="1"/>
</dbReference>
<dbReference type="PATRIC" id="fig|908627.4.peg.1443"/>
<dbReference type="PANTHER" id="PTHR43080:SF2">
    <property type="entry name" value="CBS DOMAIN-CONTAINING PROTEIN"/>
    <property type="match status" value="1"/>
</dbReference>
<dbReference type="SMART" id="SM00116">
    <property type="entry name" value="CBS"/>
    <property type="match status" value="2"/>
</dbReference>
<keyword evidence="5" id="KW-1185">Reference proteome</keyword>
<feature type="domain" description="CBS" evidence="3">
    <location>
        <begin position="77"/>
        <end position="132"/>
    </location>
</feature>
<name>A0A0J1D2L0_9BURK</name>
<evidence type="ECO:0000259" key="3">
    <source>
        <dbReference type="PROSITE" id="PS51371"/>
    </source>
</evidence>